<reference evidence="1" key="1">
    <citation type="journal article" date="1995" name="Mol. Microbiol.">
        <title>Mechanism of antigenic variation in Mycoplasma pulmonis: interwoven, site-specific DNA inversions.</title>
        <authorList>
            <person name="Bhugra B."/>
            <person name="Voelker L.L."/>
            <person name="Zou N."/>
            <person name="Yu H."/>
            <person name="Dybvig K."/>
        </authorList>
    </citation>
    <scope>NUCLEOTIDE SEQUENCE</scope>
    <source>
        <strain evidence="1">KD735-15</strain>
    </source>
</reference>
<gene>
    <name evidence="1" type="primary">p16</name>
</gene>
<protein>
    <submittedName>
        <fullName evidence="1">p16</fullName>
    </submittedName>
</protein>
<dbReference type="AlphaFoldDB" id="Q50280"/>
<reference evidence="1" key="2">
    <citation type="journal article" date="2000" name="J. Bacteriol.">
        <title>Gene rearrangements in the vsa locus of Mycoplasma pulmonis.</title>
        <authorList>
            <person name="Shen X."/>
            <person name="Gumulak J."/>
            <person name="Yu H."/>
            <person name="French C.T."/>
            <person name="Zou N."/>
            <person name="Dybvig K."/>
        </authorList>
    </citation>
    <scope>NUCLEOTIDE SEQUENCE</scope>
    <source>
        <strain evidence="1">KD735-15</strain>
    </source>
</reference>
<proteinExistence type="predicted"/>
<accession>Q50280</accession>
<sequence>MKVLDYSKKTNLPNAKIFAPLERKNGKKFYQIFCDLIKNFQFKKIYKFLDWLIQSFKKKTSKSKIKEIFQLKKYIKNNVIDENYDKEKGYIGGNAESWVSHNLKSKIGQKFKIFKLKTIIKILKFNECTNLKYYFI</sequence>
<evidence type="ECO:0000313" key="1">
    <source>
        <dbReference type="EMBL" id="AAB41035.2"/>
    </source>
</evidence>
<dbReference type="EMBL" id="U23947">
    <property type="protein sequence ID" value="AAB41035.2"/>
    <property type="molecule type" value="Genomic_DNA"/>
</dbReference>
<dbReference type="RefSeq" id="WP_322536749.1">
    <property type="nucleotide sequence ID" value="NZ_JAOYEZ010000009.1"/>
</dbReference>
<name>Q50280_MYCPL</name>
<organism evidence="1">
    <name type="scientific">Mycoplasmopsis pulmonis</name>
    <name type="common">Mycoplasma pulmonis</name>
    <dbReference type="NCBI Taxonomy" id="2107"/>
    <lineage>
        <taxon>Bacteria</taxon>
        <taxon>Bacillati</taxon>
        <taxon>Mycoplasmatota</taxon>
        <taxon>Mycoplasmoidales</taxon>
        <taxon>Metamycoplasmataceae</taxon>
        <taxon>Mycoplasmopsis</taxon>
    </lineage>
</organism>